<name>A0A3S5CQ65_9PLAT</name>
<feature type="compositionally biased region" description="Low complexity" evidence="1">
    <location>
        <begin position="116"/>
        <end position="141"/>
    </location>
</feature>
<feature type="compositionally biased region" description="Low complexity" evidence="1">
    <location>
        <begin position="54"/>
        <end position="63"/>
    </location>
</feature>
<dbReference type="OrthoDB" id="10013584at2759"/>
<proteinExistence type="predicted"/>
<dbReference type="AlphaFoldDB" id="A0A3S5CQ65"/>
<dbReference type="InterPro" id="IPR057945">
    <property type="entry name" value="TPR_ZSWIM8"/>
</dbReference>
<organism evidence="3 4">
    <name type="scientific">Protopolystoma xenopodis</name>
    <dbReference type="NCBI Taxonomy" id="117903"/>
    <lineage>
        <taxon>Eukaryota</taxon>
        <taxon>Metazoa</taxon>
        <taxon>Spiralia</taxon>
        <taxon>Lophotrochozoa</taxon>
        <taxon>Platyhelminthes</taxon>
        <taxon>Monogenea</taxon>
        <taxon>Polyopisthocotylea</taxon>
        <taxon>Polystomatidea</taxon>
        <taxon>Polystomatidae</taxon>
        <taxon>Protopolystoma</taxon>
    </lineage>
</organism>
<evidence type="ECO:0000313" key="3">
    <source>
        <dbReference type="EMBL" id="VEL27421.1"/>
    </source>
</evidence>
<evidence type="ECO:0000256" key="1">
    <source>
        <dbReference type="SAM" id="MobiDB-lite"/>
    </source>
</evidence>
<feature type="domain" description="ZSWIM8 TPR repeats" evidence="2">
    <location>
        <begin position="1"/>
        <end position="56"/>
    </location>
</feature>
<sequence>MCWWYTVHLNRFPVKVFNSTRQQRMHFAAAWLCDELVQLWRLACLNPELRVTHRTTSPPSTTHACRPPSNASGSPNTGLWLRRQLARRLRAFHRFAVEQARRRLMHLVTRRALVGSGAANNSPQQSASTSTTSATGTATSANLPCTPNKQTGGVAANLSDLIDSLFSTSNKLEFRGFKPALVACKCVLFYS</sequence>
<gene>
    <name evidence="3" type="ORF">PXEA_LOCUS20861</name>
</gene>
<feature type="region of interest" description="Disordered" evidence="1">
    <location>
        <begin position="116"/>
        <end position="147"/>
    </location>
</feature>
<feature type="region of interest" description="Disordered" evidence="1">
    <location>
        <begin position="53"/>
        <end position="77"/>
    </location>
</feature>
<dbReference type="EMBL" id="CAAALY010087140">
    <property type="protein sequence ID" value="VEL27421.1"/>
    <property type="molecule type" value="Genomic_DNA"/>
</dbReference>
<accession>A0A3S5CQ65</accession>
<protein>
    <recommendedName>
        <fullName evidence="2">ZSWIM8 TPR repeats domain-containing protein</fullName>
    </recommendedName>
</protein>
<reference evidence="3" key="1">
    <citation type="submission" date="2018-11" db="EMBL/GenBank/DDBJ databases">
        <authorList>
            <consortium name="Pathogen Informatics"/>
        </authorList>
    </citation>
    <scope>NUCLEOTIDE SEQUENCE</scope>
</reference>
<keyword evidence="4" id="KW-1185">Reference proteome</keyword>
<dbReference type="Proteomes" id="UP000784294">
    <property type="component" value="Unassembled WGS sequence"/>
</dbReference>
<comment type="caution">
    <text evidence="3">The sequence shown here is derived from an EMBL/GenBank/DDBJ whole genome shotgun (WGS) entry which is preliminary data.</text>
</comment>
<dbReference type="Pfam" id="PF25572">
    <property type="entry name" value="TPR_ZSWIM8"/>
    <property type="match status" value="1"/>
</dbReference>
<evidence type="ECO:0000259" key="2">
    <source>
        <dbReference type="Pfam" id="PF25572"/>
    </source>
</evidence>
<evidence type="ECO:0000313" key="4">
    <source>
        <dbReference type="Proteomes" id="UP000784294"/>
    </source>
</evidence>